<keyword evidence="2" id="KW-1185">Reference proteome</keyword>
<accession>A0A9P0AZK3</accession>
<name>A0A9P0AZK3_BRAAE</name>
<dbReference type="EMBL" id="OV121133">
    <property type="protein sequence ID" value="CAH0551534.1"/>
    <property type="molecule type" value="Genomic_DNA"/>
</dbReference>
<evidence type="ECO:0000313" key="1">
    <source>
        <dbReference type="EMBL" id="CAH0551534.1"/>
    </source>
</evidence>
<dbReference type="AlphaFoldDB" id="A0A9P0AZK3"/>
<gene>
    <name evidence="1" type="ORF">MELIAE_LOCUS4120</name>
</gene>
<reference evidence="1" key="1">
    <citation type="submission" date="2021-12" db="EMBL/GenBank/DDBJ databases">
        <authorList>
            <person name="King R."/>
        </authorList>
    </citation>
    <scope>NUCLEOTIDE SEQUENCE</scope>
</reference>
<sequence>MTTEKDKLTSPLCLPDLPLPTPPPMANIMMTSRFDLNTRGGLGYRKILSSRSTEFRSPILGRSPIFLQNRPSIIKNEPLVRQYETVTDNLGLSSLPRHKNFEDLSKRLEDFDEYRNKMPPKSKYFSRDSVLSQELEEVNNLSHDLNYKFDAYQPHQQEISPEYQTVFYNEHYMSDIDENEEIKQFAIGYKTPERRYSDNSDKIIQNTNDRNMYSNTNNYNTMPSLSSLRYFKSGQTYGSTSSIKSSDIYATSPMLTRKFENFEQCDRVFKHPQRPVVKEAKIR</sequence>
<evidence type="ECO:0000313" key="2">
    <source>
        <dbReference type="Proteomes" id="UP001154078"/>
    </source>
</evidence>
<organism evidence="1 2">
    <name type="scientific">Brassicogethes aeneus</name>
    <name type="common">Rape pollen beetle</name>
    <name type="synonym">Meligethes aeneus</name>
    <dbReference type="NCBI Taxonomy" id="1431903"/>
    <lineage>
        <taxon>Eukaryota</taxon>
        <taxon>Metazoa</taxon>
        <taxon>Ecdysozoa</taxon>
        <taxon>Arthropoda</taxon>
        <taxon>Hexapoda</taxon>
        <taxon>Insecta</taxon>
        <taxon>Pterygota</taxon>
        <taxon>Neoptera</taxon>
        <taxon>Endopterygota</taxon>
        <taxon>Coleoptera</taxon>
        <taxon>Polyphaga</taxon>
        <taxon>Cucujiformia</taxon>
        <taxon>Nitidulidae</taxon>
        <taxon>Meligethinae</taxon>
        <taxon>Brassicogethes</taxon>
    </lineage>
</organism>
<dbReference type="Proteomes" id="UP001154078">
    <property type="component" value="Chromosome 2"/>
</dbReference>
<proteinExistence type="predicted"/>
<protein>
    <submittedName>
        <fullName evidence="1">Uncharacterized protein</fullName>
    </submittedName>
</protein>
<dbReference type="OrthoDB" id="6661004at2759"/>